<dbReference type="PANTHER" id="PTHR43757">
    <property type="entry name" value="AMINOMETHYLTRANSFERASE"/>
    <property type="match status" value="1"/>
</dbReference>
<feature type="domain" description="Aminomethyltransferase C-terminal" evidence="4">
    <location>
        <begin position="768"/>
        <end position="842"/>
    </location>
</feature>
<feature type="domain" description="FAD dependent oxidoreductase central" evidence="5">
    <location>
        <begin position="409"/>
        <end position="460"/>
    </location>
</feature>
<organism evidence="6 7">
    <name type="scientific">Haloarcula hispanica</name>
    <dbReference type="NCBI Taxonomy" id="51589"/>
    <lineage>
        <taxon>Archaea</taxon>
        <taxon>Methanobacteriati</taxon>
        <taxon>Methanobacteriota</taxon>
        <taxon>Stenosarchaea group</taxon>
        <taxon>Halobacteria</taxon>
        <taxon>Halobacteriales</taxon>
        <taxon>Haloarculaceae</taxon>
        <taxon>Haloarcula</taxon>
    </lineage>
</organism>
<evidence type="ECO:0000259" key="5">
    <source>
        <dbReference type="Pfam" id="PF16350"/>
    </source>
</evidence>
<proteinExistence type="inferred from homology"/>
<dbReference type="InterPro" id="IPR027266">
    <property type="entry name" value="TrmE/GcvT-like"/>
</dbReference>
<dbReference type="SUPFAM" id="SSF101790">
    <property type="entry name" value="Aminomethyltransferase beta-barrel domain"/>
    <property type="match status" value="1"/>
</dbReference>
<dbReference type="RefSeq" id="WP_151104138.1">
    <property type="nucleotide sequence ID" value="NZ_RQWK01000002.1"/>
</dbReference>
<accession>A0A5J5LDK7</accession>
<dbReference type="Proteomes" id="UP000326244">
    <property type="component" value="Unassembled WGS sequence"/>
</dbReference>
<feature type="domain" description="GCVT N-terminal" evidence="3">
    <location>
        <begin position="462"/>
        <end position="744"/>
    </location>
</feature>
<dbReference type="SUPFAM" id="SSF51905">
    <property type="entry name" value="FAD/NAD(P)-binding domain"/>
    <property type="match status" value="1"/>
</dbReference>
<gene>
    <name evidence="6" type="ORF">EGO51_17330</name>
</gene>
<dbReference type="InterPro" id="IPR013977">
    <property type="entry name" value="GcvT_C"/>
</dbReference>
<dbReference type="Pfam" id="PF08669">
    <property type="entry name" value="GCV_T_C"/>
    <property type="match status" value="1"/>
</dbReference>
<dbReference type="InterPro" id="IPR029043">
    <property type="entry name" value="GcvT/YgfZ_C"/>
</dbReference>
<evidence type="ECO:0000259" key="4">
    <source>
        <dbReference type="Pfam" id="PF08669"/>
    </source>
</evidence>
<evidence type="ECO:0000313" key="7">
    <source>
        <dbReference type="Proteomes" id="UP000326244"/>
    </source>
</evidence>
<dbReference type="InterPro" id="IPR032503">
    <property type="entry name" value="FAO_M"/>
</dbReference>
<dbReference type="Pfam" id="PF01266">
    <property type="entry name" value="DAO"/>
    <property type="match status" value="1"/>
</dbReference>
<dbReference type="Gene3D" id="3.30.1360.120">
    <property type="entry name" value="Probable tRNA modification gtpase trme, domain 1"/>
    <property type="match status" value="1"/>
</dbReference>
<dbReference type="InterPro" id="IPR036188">
    <property type="entry name" value="FAD/NAD-bd_sf"/>
</dbReference>
<protein>
    <submittedName>
        <fullName evidence="6">FAD-dependent oxidoreductase</fullName>
    </submittedName>
</protein>
<evidence type="ECO:0000256" key="1">
    <source>
        <dbReference type="ARBA" id="ARBA00008609"/>
    </source>
</evidence>
<dbReference type="EMBL" id="RQWK01000002">
    <property type="protein sequence ID" value="KAA9405091.1"/>
    <property type="molecule type" value="Genomic_DNA"/>
</dbReference>
<dbReference type="Gene3D" id="3.50.50.60">
    <property type="entry name" value="FAD/NAD(P)-binding domain"/>
    <property type="match status" value="1"/>
</dbReference>
<dbReference type="InterPro" id="IPR028896">
    <property type="entry name" value="GcvT/YgfZ/DmdA"/>
</dbReference>
<dbReference type="Gene3D" id="3.30.9.10">
    <property type="entry name" value="D-Amino Acid Oxidase, subunit A, domain 2"/>
    <property type="match status" value="1"/>
</dbReference>
<feature type="domain" description="FAD dependent oxidoreductase" evidence="2">
    <location>
        <begin position="11"/>
        <end position="397"/>
    </location>
</feature>
<dbReference type="Gene3D" id="3.30.70.1400">
    <property type="entry name" value="Aminomethyltransferase beta-barrel domains"/>
    <property type="match status" value="1"/>
</dbReference>
<comment type="similarity">
    <text evidence="1">Belongs to the GcvT family.</text>
</comment>
<evidence type="ECO:0000259" key="2">
    <source>
        <dbReference type="Pfam" id="PF01266"/>
    </source>
</evidence>
<comment type="caution">
    <text evidence="6">The sequence shown here is derived from an EMBL/GenBank/DDBJ whole genome shotgun (WGS) entry which is preliminary data.</text>
</comment>
<evidence type="ECO:0000259" key="3">
    <source>
        <dbReference type="Pfam" id="PF01571"/>
    </source>
</evidence>
<evidence type="ECO:0000313" key="6">
    <source>
        <dbReference type="EMBL" id="KAA9405091.1"/>
    </source>
</evidence>
<dbReference type="SUPFAM" id="SSF103025">
    <property type="entry name" value="Folate-binding domain"/>
    <property type="match status" value="1"/>
</dbReference>
<dbReference type="SUPFAM" id="SSF54373">
    <property type="entry name" value="FAD-linked reductases, C-terminal domain"/>
    <property type="match status" value="1"/>
</dbReference>
<dbReference type="PANTHER" id="PTHR43757:SF2">
    <property type="entry name" value="AMINOMETHYLTRANSFERASE, MITOCHONDRIAL"/>
    <property type="match status" value="1"/>
</dbReference>
<sequence length="850" mass="93483">MSTETPPSRADTVVIGAGAVGCSVAYHLTELGAEDVAVIDQGPLPVTGGSSVHAPGIMFQTSPSKIQTKTAYYTSRLLSDADVYDEVGGIEVARSEERMDFLRRRVEWATSYGLPEPQLLSPEEVTEHLPMVDEDEILGGYYSPTDGRVDGIGALQWYMENSSASFYGNTEVTDLDVSGGEINAVETDQGRIDCERAVIATNNWGYQTGQLAGLDLPIAPVEHQYVVTEPMDELADAETSVGDNTTGLEVPGDRSIAEYMSEGPHQPVGRDQDHSLYFRTHGDALGMGSYNHETLSVDPEAMGKNSEEHQASVRGFTKEHWETPTHRGRDKSAKQAFDELLPATQDVEYEATENGIFVFTPDGMPAVGETAQVDGLWTGLAIWWTHSGGYGRILAEWMENGVPRLPSGPVDTGGIHVRRFEPHAGEKDYFVDRGAKRYEQVYSIVEPRWQPDDHRGLRTSPFYHQQKELGAEFYQSGGWETPQWYESNADLVEKYDDRIPDQDGWQGINRSKIEAAEHLHTRDKVSMFDMTTFSSIMVEGEGSQAFLQRVCSNDMDLDVGQVRYSLLLNEGGGILADITVVKLDDEEFMVTTGGGNSPGIHGGHLEDEAPETVSVHVEEGAKSTIGLWGPNSRLLLQRCTDADVTNGGFPYFSAKQMYVDDVPVIALRVSYVGELGWELWTPTEYGQRLWETLQDAGEDLGVRPMGGGALSSMRLEKGYRLWGTDIDTDSNPFEAGLPFAVDMDTDFIGKEALEAARKAGIDSKITPVTLDDSTDIMLSGRPVLKDGEAIGYVQAGNYGYSIDESIAYTYVPTEYAEAGTSVQIQCEGETYDATVRDEPLFDPARERITR</sequence>
<dbReference type="Gene3D" id="2.40.30.110">
    <property type="entry name" value="Aminomethyltransferase beta-barrel domains"/>
    <property type="match status" value="1"/>
</dbReference>
<dbReference type="InterPro" id="IPR006076">
    <property type="entry name" value="FAD-dep_OxRdtase"/>
</dbReference>
<dbReference type="AlphaFoldDB" id="A0A5J5LDK7"/>
<dbReference type="Pfam" id="PF16350">
    <property type="entry name" value="FAO_M"/>
    <property type="match status" value="1"/>
</dbReference>
<dbReference type="Pfam" id="PF01571">
    <property type="entry name" value="GCV_T"/>
    <property type="match status" value="1"/>
</dbReference>
<reference evidence="6 7" key="1">
    <citation type="submission" date="2018-11" db="EMBL/GenBank/DDBJ databases">
        <title>Genomic analysis of Haloarcula hispanica CBA1121.</title>
        <authorList>
            <person name="Kim Y.B."/>
            <person name="Roh S.W."/>
        </authorList>
    </citation>
    <scope>NUCLEOTIDE SEQUENCE [LARGE SCALE GENOMIC DNA]</scope>
    <source>
        <strain evidence="6 7">CBA1121</strain>
    </source>
</reference>
<name>A0A5J5LDK7_HALHI</name>
<dbReference type="InterPro" id="IPR006222">
    <property type="entry name" value="GCVT_N"/>
</dbReference>